<evidence type="ECO:0000256" key="1">
    <source>
        <dbReference type="SAM" id="Phobius"/>
    </source>
</evidence>
<dbReference type="EMBL" id="CACVAP010000046">
    <property type="protein sequence ID" value="CAA6804915.1"/>
    <property type="molecule type" value="Genomic_DNA"/>
</dbReference>
<keyword evidence="1" id="KW-0472">Membrane</keyword>
<proteinExistence type="predicted"/>
<keyword evidence="1" id="KW-1133">Transmembrane helix</keyword>
<dbReference type="AlphaFoldDB" id="A0A6S6SAZ9"/>
<feature type="transmembrane region" description="Helical" evidence="1">
    <location>
        <begin position="72"/>
        <end position="94"/>
    </location>
</feature>
<feature type="transmembrane region" description="Helical" evidence="1">
    <location>
        <begin position="34"/>
        <end position="52"/>
    </location>
</feature>
<gene>
    <name evidence="2" type="ORF">HELGO_WM14689</name>
</gene>
<keyword evidence="1" id="KW-0812">Transmembrane</keyword>
<sequence length="116" mass="13547">MKEGKMLEKLEEFSIALWQPLGDVFDYLYTSSNIWVPIILFFVISLLSVYLLHKLINLVLSVKVTFKTLFSFFVKAIVILLITGVIFSLGFYLFSQYEEHEKEVVKKELDLGYLLK</sequence>
<evidence type="ECO:0000313" key="2">
    <source>
        <dbReference type="EMBL" id="CAA6804915.1"/>
    </source>
</evidence>
<organism evidence="2">
    <name type="scientific">uncultured Sulfurovum sp</name>
    <dbReference type="NCBI Taxonomy" id="269237"/>
    <lineage>
        <taxon>Bacteria</taxon>
        <taxon>Pseudomonadati</taxon>
        <taxon>Campylobacterota</taxon>
        <taxon>Epsilonproteobacteria</taxon>
        <taxon>Campylobacterales</taxon>
        <taxon>Sulfurovaceae</taxon>
        <taxon>Sulfurovum</taxon>
        <taxon>environmental samples</taxon>
    </lineage>
</organism>
<protein>
    <submittedName>
        <fullName evidence="2">Uncharacterized protein</fullName>
    </submittedName>
</protein>
<name>A0A6S6SAZ9_9BACT</name>
<reference evidence="2" key="1">
    <citation type="submission" date="2020-01" db="EMBL/GenBank/DDBJ databases">
        <authorList>
            <person name="Meier V. D."/>
            <person name="Meier V D."/>
        </authorList>
    </citation>
    <scope>NUCLEOTIDE SEQUENCE</scope>
    <source>
        <strain evidence="2">HLG_WM_MAG_06</strain>
    </source>
</reference>
<accession>A0A6S6SAZ9</accession>